<dbReference type="Gene3D" id="3.40.50.300">
    <property type="entry name" value="P-loop containing nucleotide triphosphate hydrolases"/>
    <property type="match status" value="1"/>
</dbReference>
<dbReference type="GO" id="GO:0046404">
    <property type="term" value="F:ATP-dependent polydeoxyribonucleotide 5'-hydroxyl-kinase activity"/>
    <property type="evidence" value="ECO:0007669"/>
    <property type="project" value="TreeGrafter"/>
</dbReference>
<protein>
    <recommendedName>
        <fullName evidence="2">Polynucleotide kinase 3-phosphatase-like</fullName>
    </recommendedName>
</protein>
<dbReference type="InterPro" id="IPR027417">
    <property type="entry name" value="P-loop_NTPase"/>
</dbReference>
<dbReference type="GO" id="GO:0006281">
    <property type="term" value="P:DNA repair"/>
    <property type="evidence" value="ECO:0007669"/>
    <property type="project" value="TreeGrafter"/>
</dbReference>
<gene>
    <name evidence="1" type="ORF">AVDCRST_MAG02-2461</name>
</gene>
<dbReference type="AlphaFoldDB" id="A0A6J4QW38"/>
<name>A0A6J4QW38_9ACTN</name>
<reference evidence="1" key="1">
    <citation type="submission" date="2020-02" db="EMBL/GenBank/DDBJ databases">
        <authorList>
            <person name="Meier V. D."/>
        </authorList>
    </citation>
    <scope>NUCLEOTIDE SEQUENCE</scope>
    <source>
        <strain evidence="1">AVDCRST_MAG02</strain>
    </source>
</reference>
<dbReference type="GO" id="GO:0003690">
    <property type="term" value="F:double-stranded DNA binding"/>
    <property type="evidence" value="ECO:0007669"/>
    <property type="project" value="TreeGrafter"/>
</dbReference>
<proteinExistence type="predicted"/>
<sequence length="150" mass="16764">MGAELVIFVGLQASGKSTFFRGRFAATHEHVSKDLFRNNRNRNRRQGQLVEAALRSGRPVVVDNTNPTVEDRRPLIELGRQFGARIVGYHFDSGVRECLARNARREGKARVPDVAIFATAKRLAPPSRAEGFDELYRVRPNGGAFEVRAC</sequence>
<dbReference type="PANTHER" id="PTHR12083">
    <property type="entry name" value="BIFUNCTIONAL POLYNUCLEOTIDE PHOSPHATASE/KINASE"/>
    <property type="match status" value="1"/>
</dbReference>
<dbReference type="SUPFAM" id="SSF52540">
    <property type="entry name" value="P-loop containing nucleoside triphosphate hydrolases"/>
    <property type="match status" value="1"/>
</dbReference>
<evidence type="ECO:0000313" key="1">
    <source>
        <dbReference type="EMBL" id="CAA9457101.1"/>
    </source>
</evidence>
<dbReference type="PANTHER" id="PTHR12083:SF9">
    <property type="entry name" value="BIFUNCTIONAL POLYNUCLEOTIDE PHOSPHATASE_KINASE"/>
    <property type="match status" value="1"/>
</dbReference>
<dbReference type="Pfam" id="PF13671">
    <property type="entry name" value="AAA_33"/>
    <property type="match status" value="1"/>
</dbReference>
<dbReference type="PIRSF" id="PIRSF037081">
    <property type="entry name" value="P-loop_All4644_prd"/>
    <property type="match status" value="1"/>
</dbReference>
<organism evidence="1">
    <name type="scientific">uncultured Rubrobacteraceae bacterium</name>
    <dbReference type="NCBI Taxonomy" id="349277"/>
    <lineage>
        <taxon>Bacteria</taxon>
        <taxon>Bacillati</taxon>
        <taxon>Actinomycetota</taxon>
        <taxon>Rubrobacteria</taxon>
        <taxon>Rubrobacterales</taxon>
        <taxon>Rubrobacteraceae</taxon>
        <taxon>environmental samples</taxon>
    </lineage>
</organism>
<accession>A0A6J4QW38</accession>
<dbReference type="InterPro" id="IPR017101">
    <property type="entry name" value="P-loop_ATP/GTP-bd_All4644_prd"/>
</dbReference>
<evidence type="ECO:0008006" key="2">
    <source>
        <dbReference type="Google" id="ProtNLM"/>
    </source>
</evidence>
<dbReference type="EMBL" id="CADCVH010000053">
    <property type="protein sequence ID" value="CAA9457101.1"/>
    <property type="molecule type" value="Genomic_DNA"/>
</dbReference>
<dbReference type="GO" id="GO:0046403">
    <property type="term" value="F:polynucleotide 3'-phosphatase activity"/>
    <property type="evidence" value="ECO:0007669"/>
    <property type="project" value="TreeGrafter"/>
</dbReference>